<dbReference type="OrthoDB" id="2182676at2"/>
<feature type="transmembrane region" description="Helical" evidence="1">
    <location>
        <begin position="100"/>
        <end position="122"/>
    </location>
</feature>
<accession>A0A2A2IJB8</accession>
<evidence type="ECO:0000256" key="1">
    <source>
        <dbReference type="SAM" id="Phobius"/>
    </source>
</evidence>
<feature type="transmembrane region" description="Helical" evidence="1">
    <location>
        <begin position="20"/>
        <end position="46"/>
    </location>
</feature>
<evidence type="ECO:0008006" key="4">
    <source>
        <dbReference type="Google" id="ProtNLM"/>
    </source>
</evidence>
<organism evidence="2 3">
    <name type="scientific">Virgibacillus profundi</name>
    <dbReference type="NCBI Taxonomy" id="2024555"/>
    <lineage>
        <taxon>Bacteria</taxon>
        <taxon>Bacillati</taxon>
        <taxon>Bacillota</taxon>
        <taxon>Bacilli</taxon>
        <taxon>Bacillales</taxon>
        <taxon>Bacillaceae</taxon>
        <taxon>Virgibacillus</taxon>
    </lineage>
</organism>
<dbReference type="RefSeq" id="WP_095653621.1">
    <property type="nucleotide sequence ID" value="NZ_NPOA01000001.1"/>
</dbReference>
<keyword evidence="1" id="KW-1133">Transmembrane helix</keyword>
<feature type="transmembrane region" description="Helical" evidence="1">
    <location>
        <begin position="73"/>
        <end position="94"/>
    </location>
</feature>
<evidence type="ECO:0000313" key="2">
    <source>
        <dbReference type="EMBL" id="PAV31250.1"/>
    </source>
</evidence>
<reference evidence="2 3" key="1">
    <citation type="submission" date="2017-08" db="EMBL/GenBank/DDBJ databases">
        <title>Virgibacillus indicus sp. nov. and Virgibacillus profoundi sp. nov, two moderately halophilic bacteria isolated from marine sediment by using the Microfluidic Streak Plate.</title>
        <authorList>
            <person name="Xu B."/>
            <person name="Hu B."/>
            <person name="Wang J."/>
            <person name="Zhu Y."/>
            <person name="Huang L."/>
            <person name="Du W."/>
            <person name="Huang Y."/>
        </authorList>
    </citation>
    <scope>NUCLEOTIDE SEQUENCE [LARGE SCALE GENOMIC DNA]</scope>
    <source>
        <strain evidence="2 3">IO3-P3-H5</strain>
    </source>
</reference>
<proteinExistence type="predicted"/>
<feature type="transmembrane region" description="Helical" evidence="1">
    <location>
        <begin position="143"/>
        <end position="166"/>
    </location>
</feature>
<keyword evidence="1" id="KW-0472">Membrane</keyword>
<evidence type="ECO:0000313" key="3">
    <source>
        <dbReference type="Proteomes" id="UP000218887"/>
    </source>
</evidence>
<keyword evidence="1" id="KW-0812">Transmembrane</keyword>
<comment type="caution">
    <text evidence="2">The sequence shown here is derived from an EMBL/GenBank/DDBJ whole genome shotgun (WGS) entry which is preliminary data.</text>
</comment>
<dbReference type="Proteomes" id="UP000218887">
    <property type="component" value="Unassembled WGS sequence"/>
</dbReference>
<protein>
    <recommendedName>
        <fullName evidence="4">DUF624 domain-containing protein</fullName>
    </recommendedName>
</protein>
<sequence>MKLFYSNFYGTLTVFANFFILNILWVITCLPIITFFPATSAMFSVIRRWKLKGDSGVLFLYIKYFKENFKQSFIIGTIWVIFSVILYFDFLFIRQFEFRVFLLVPLLFIALLFIFTTIYLFSTISHYNASIKVIIKSSFLVSMAYFPMTILNLILLALILVILYYFPIMSLILFSFAAFVNFSVCHKVFLKNGRLNEKKTIQQNIE</sequence>
<name>A0A2A2IJB8_9BACI</name>
<dbReference type="EMBL" id="NPOA01000001">
    <property type="protein sequence ID" value="PAV31250.1"/>
    <property type="molecule type" value="Genomic_DNA"/>
</dbReference>
<keyword evidence="3" id="KW-1185">Reference proteome</keyword>
<dbReference type="AlphaFoldDB" id="A0A2A2IJB8"/>
<dbReference type="InterPro" id="IPR006938">
    <property type="entry name" value="DUF624"/>
</dbReference>
<feature type="transmembrane region" description="Helical" evidence="1">
    <location>
        <begin position="172"/>
        <end position="190"/>
    </location>
</feature>
<dbReference type="Pfam" id="PF04854">
    <property type="entry name" value="DUF624"/>
    <property type="match status" value="1"/>
</dbReference>
<gene>
    <name evidence="2" type="ORF">CIL05_00925</name>
</gene>